<feature type="domain" description="SnoaL-like" evidence="1">
    <location>
        <begin position="24"/>
        <end position="134"/>
    </location>
</feature>
<reference evidence="3" key="1">
    <citation type="journal article" date="2019" name="Int. J. Syst. Evol. Microbiol.">
        <title>The Global Catalogue of Microorganisms (GCM) 10K type strain sequencing project: providing services to taxonomists for standard genome sequencing and annotation.</title>
        <authorList>
            <consortium name="The Broad Institute Genomics Platform"/>
            <consortium name="The Broad Institute Genome Sequencing Center for Infectious Disease"/>
            <person name="Wu L."/>
            <person name="Ma J."/>
        </authorList>
    </citation>
    <scope>NUCLEOTIDE SEQUENCE [LARGE SCALE GENOMIC DNA]</scope>
    <source>
        <strain evidence="3">JCM 17442</strain>
    </source>
</reference>
<dbReference type="Gene3D" id="3.10.450.50">
    <property type="match status" value="1"/>
</dbReference>
<dbReference type="SUPFAM" id="SSF54427">
    <property type="entry name" value="NTF2-like"/>
    <property type="match status" value="1"/>
</dbReference>
<dbReference type="InterPro" id="IPR037401">
    <property type="entry name" value="SnoaL-like"/>
</dbReference>
<accession>A0ABP8E6F8</accession>
<proteinExistence type="predicted"/>
<organism evidence="2 3">
    <name type="scientific">Frondihabitans peucedani</name>
    <dbReference type="NCBI Taxonomy" id="598626"/>
    <lineage>
        <taxon>Bacteria</taxon>
        <taxon>Bacillati</taxon>
        <taxon>Actinomycetota</taxon>
        <taxon>Actinomycetes</taxon>
        <taxon>Micrococcales</taxon>
        <taxon>Microbacteriaceae</taxon>
        <taxon>Frondihabitans</taxon>
    </lineage>
</organism>
<dbReference type="InterPro" id="IPR032710">
    <property type="entry name" value="NTF2-like_dom_sf"/>
</dbReference>
<comment type="caution">
    <text evidence="2">The sequence shown here is derived from an EMBL/GenBank/DDBJ whole genome shotgun (WGS) entry which is preliminary data.</text>
</comment>
<sequence length="152" mass="16467">MIRTISPIVEGITALTEDPISDLEDALRAFAGGDVERWLDACTDDVEFAFPFAPAGRPRLLRGRTEVGGYLRSVLAAASARTVRSLTVLRTDDPDVVVIELTVRARHPDPAGSSVVRETSSIAVVGLREGRVSSYRDYWNPQGGRIVTEADA</sequence>
<gene>
    <name evidence="2" type="ORF">GCM10022256_31920</name>
</gene>
<name>A0ABP8E6F8_9MICO</name>
<protein>
    <submittedName>
        <fullName evidence="2">Nuclear transport factor 2 family protein</fullName>
    </submittedName>
</protein>
<evidence type="ECO:0000313" key="3">
    <source>
        <dbReference type="Proteomes" id="UP001501594"/>
    </source>
</evidence>
<dbReference type="EMBL" id="BAABAU010000004">
    <property type="protein sequence ID" value="GAA4267580.1"/>
    <property type="molecule type" value="Genomic_DNA"/>
</dbReference>
<evidence type="ECO:0000259" key="1">
    <source>
        <dbReference type="Pfam" id="PF12680"/>
    </source>
</evidence>
<keyword evidence="3" id="KW-1185">Reference proteome</keyword>
<dbReference type="Pfam" id="PF12680">
    <property type="entry name" value="SnoaL_2"/>
    <property type="match status" value="1"/>
</dbReference>
<evidence type="ECO:0000313" key="2">
    <source>
        <dbReference type="EMBL" id="GAA4267580.1"/>
    </source>
</evidence>
<dbReference type="Proteomes" id="UP001501594">
    <property type="component" value="Unassembled WGS sequence"/>
</dbReference>